<dbReference type="Proteomes" id="UP000663623">
    <property type="component" value="Plasmid pYA01-1"/>
</dbReference>
<keyword evidence="1" id="KW-0614">Plasmid</keyword>
<gene>
    <name evidence="1" type="ORF">CaldiYA01_24370</name>
</gene>
<sequence length="48" mass="5784">MSYNDFRAGKKEKTDFTVQFLCCIMALKDQKRQKRGYEYEKAWVQKDG</sequence>
<name>A0ABN6EAA9_9FIRM</name>
<organism evidence="1 2">
    <name type="scientific">Caldicellulosiruptor diazotrophicus</name>
    <dbReference type="NCBI Taxonomy" id="2806205"/>
    <lineage>
        <taxon>Bacteria</taxon>
        <taxon>Bacillati</taxon>
        <taxon>Bacillota</taxon>
        <taxon>Bacillota incertae sedis</taxon>
        <taxon>Caldicellulosiruptorales</taxon>
        <taxon>Caldicellulosiruptoraceae</taxon>
        <taxon>Caldicellulosiruptor</taxon>
    </lineage>
</organism>
<proteinExistence type="predicted"/>
<geneLocation type="plasmid" evidence="1 2">
    <name>pYA01-1</name>
</geneLocation>
<evidence type="ECO:0000313" key="2">
    <source>
        <dbReference type="Proteomes" id="UP000663623"/>
    </source>
</evidence>
<reference evidence="1 2" key="1">
    <citation type="submission" date="2021-02" db="EMBL/GenBank/DDBJ databases">
        <title>Nitrogen-fixing ability and nitrogen fixation related genes of thermophilic fermentative bacteria in the genus Caldicellulosiruptor.</title>
        <authorList>
            <person name="Chen Y."/>
            <person name="Nishihara A."/>
            <person name="Haruta S."/>
        </authorList>
    </citation>
    <scope>NUCLEOTIDE SEQUENCE [LARGE SCALE GENOMIC DNA]</scope>
    <source>
        <strain evidence="1 2">YA01</strain>
        <plasmid evidence="1 2">pYA01-1</plasmid>
    </source>
</reference>
<dbReference type="EMBL" id="AP024481">
    <property type="protein sequence ID" value="BCS82477.1"/>
    <property type="molecule type" value="Genomic_DNA"/>
</dbReference>
<evidence type="ECO:0000313" key="1">
    <source>
        <dbReference type="EMBL" id="BCS82477.1"/>
    </source>
</evidence>
<accession>A0ABN6EAA9</accession>
<keyword evidence="2" id="KW-1185">Reference proteome</keyword>
<protein>
    <submittedName>
        <fullName evidence="1">Uncharacterized protein</fullName>
    </submittedName>
</protein>